<dbReference type="KEGG" id="blq:L21SP5_00611"/>
<dbReference type="GO" id="GO:0008616">
    <property type="term" value="P:tRNA queuosine(34) biosynthetic process"/>
    <property type="evidence" value="ECO:0007669"/>
    <property type="project" value="UniProtKB-KW"/>
</dbReference>
<dbReference type="AlphaFoldDB" id="A0A0S2HW40"/>
<keyword evidence="1" id="KW-0671">Queuosine biosynthesis</keyword>
<evidence type="ECO:0000313" key="2">
    <source>
        <dbReference type="EMBL" id="ALO14283.1"/>
    </source>
</evidence>
<dbReference type="STRING" id="1307839.L21SP5_00611"/>
<organism evidence="2 3">
    <name type="scientific">Salinivirga cyanobacteriivorans</name>
    <dbReference type="NCBI Taxonomy" id="1307839"/>
    <lineage>
        <taxon>Bacteria</taxon>
        <taxon>Pseudomonadati</taxon>
        <taxon>Bacteroidota</taxon>
        <taxon>Bacteroidia</taxon>
        <taxon>Bacteroidales</taxon>
        <taxon>Salinivirgaceae</taxon>
        <taxon>Salinivirga</taxon>
    </lineage>
</organism>
<gene>
    <name evidence="2" type="ORF">L21SP5_00611</name>
</gene>
<protein>
    <recommendedName>
        <fullName evidence="4">7-cyano-7-deazaguanine synthase</fullName>
    </recommendedName>
</protein>
<dbReference type="InterPro" id="IPR018317">
    <property type="entry name" value="QueC"/>
</dbReference>
<evidence type="ECO:0000256" key="1">
    <source>
        <dbReference type="ARBA" id="ARBA00022785"/>
    </source>
</evidence>
<name>A0A0S2HW40_9BACT</name>
<dbReference type="EMBL" id="CP013118">
    <property type="protein sequence ID" value="ALO14283.1"/>
    <property type="molecule type" value="Genomic_DNA"/>
</dbReference>
<dbReference type="Gene3D" id="3.40.50.620">
    <property type="entry name" value="HUPs"/>
    <property type="match status" value="1"/>
</dbReference>
<accession>A0A0S2HW40</accession>
<evidence type="ECO:0008006" key="4">
    <source>
        <dbReference type="Google" id="ProtNLM"/>
    </source>
</evidence>
<evidence type="ECO:0000313" key="3">
    <source>
        <dbReference type="Proteomes" id="UP000064893"/>
    </source>
</evidence>
<sequence length="251" mass="29371">MTKTAVNLLWTGGLDSTFRTLEALLIEKRVVKPYYMLDTARFSLRNEIKAMSKIKDLLFEKHPFTKELLLPIQYVDVDDIKTDQTIQKAFKELSSIRHLGIQYRWLAEFCVEHGIKDLELGIIRKGEASDHGEALSESLDPFIEPIDSDEKVYKINTEKTKADGSQKAMLYEKVFENYHLPIITYSKKDMVEMAKKNGWMDFVGLTWYCHRPRKFKYPCGKCNPCKTAKQEGVAKKTPLIRWKYFYKEKYS</sequence>
<keyword evidence="3" id="KW-1185">Reference proteome</keyword>
<proteinExistence type="predicted"/>
<dbReference type="RefSeq" id="WP_057951846.1">
    <property type="nucleotide sequence ID" value="NZ_CP013118.1"/>
</dbReference>
<reference evidence="2 3" key="1">
    <citation type="submission" date="2015-11" db="EMBL/GenBank/DDBJ databases">
        <title>Description and complete genome sequence of a novel strain predominating in hypersaline microbial mats and representing a new family of the Bacteriodetes phylum.</title>
        <authorList>
            <person name="Spring S."/>
            <person name="Bunk B."/>
            <person name="Sproer C."/>
            <person name="Klenk H.-P."/>
        </authorList>
    </citation>
    <scope>NUCLEOTIDE SEQUENCE [LARGE SCALE GENOMIC DNA]</scope>
    <source>
        <strain evidence="2 3">L21-Spi-D4</strain>
    </source>
</reference>
<dbReference type="InterPro" id="IPR014729">
    <property type="entry name" value="Rossmann-like_a/b/a_fold"/>
</dbReference>
<dbReference type="Pfam" id="PF06508">
    <property type="entry name" value="QueC"/>
    <property type="match status" value="1"/>
</dbReference>
<dbReference type="OrthoDB" id="597561at2"/>
<dbReference type="SUPFAM" id="SSF52402">
    <property type="entry name" value="Adenine nucleotide alpha hydrolases-like"/>
    <property type="match status" value="1"/>
</dbReference>
<dbReference type="Proteomes" id="UP000064893">
    <property type="component" value="Chromosome"/>
</dbReference>